<dbReference type="PANTHER" id="PTHR30024:SF47">
    <property type="entry name" value="TAURINE-BINDING PERIPLASMIC PROTEIN"/>
    <property type="match status" value="1"/>
</dbReference>
<evidence type="ECO:0000313" key="7">
    <source>
        <dbReference type="Proteomes" id="UP001499994"/>
    </source>
</evidence>
<dbReference type="PANTHER" id="PTHR30024">
    <property type="entry name" value="ALIPHATIC SULFONATES-BINDING PROTEIN-RELATED"/>
    <property type="match status" value="1"/>
</dbReference>
<dbReference type="RefSeq" id="WP_346082523.1">
    <property type="nucleotide sequence ID" value="NZ_BAABDG010000009.1"/>
</dbReference>
<feature type="domain" description="SsuA/THI5-like" evidence="5">
    <location>
        <begin position="62"/>
        <end position="246"/>
    </location>
</feature>
<evidence type="ECO:0000256" key="4">
    <source>
        <dbReference type="SAM" id="SignalP"/>
    </source>
</evidence>
<reference evidence="7" key="1">
    <citation type="journal article" date="2019" name="Int. J. Syst. Evol. Microbiol.">
        <title>The Global Catalogue of Microorganisms (GCM) 10K type strain sequencing project: providing services to taxonomists for standard genome sequencing and annotation.</title>
        <authorList>
            <consortium name="The Broad Institute Genomics Platform"/>
            <consortium name="The Broad Institute Genome Sequencing Center for Infectious Disease"/>
            <person name="Wu L."/>
            <person name="Ma J."/>
        </authorList>
    </citation>
    <scope>NUCLEOTIDE SEQUENCE [LARGE SCALE GENOMIC DNA]</scope>
    <source>
        <strain evidence="7">JCM 17201</strain>
    </source>
</reference>
<name>A0ABP7LVK4_9GAMM</name>
<evidence type="ECO:0000256" key="3">
    <source>
        <dbReference type="ARBA" id="ARBA00022729"/>
    </source>
</evidence>
<dbReference type="Pfam" id="PF09084">
    <property type="entry name" value="NMT1"/>
    <property type="match status" value="1"/>
</dbReference>
<keyword evidence="3 4" id="KW-0732">Signal</keyword>
<comment type="subcellular location">
    <subcellularLocation>
        <location evidence="1">Periplasm</location>
    </subcellularLocation>
</comment>
<organism evidence="6 7">
    <name type="scientific">Gibbsiella dentisursi</name>
    <dbReference type="NCBI Taxonomy" id="796890"/>
    <lineage>
        <taxon>Bacteria</taxon>
        <taxon>Pseudomonadati</taxon>
        <taxon>Pseudomonadota</taxon>
        <taxon>Gammaproteobacteria</taxon>
        <taxon>Enterobacterales</taxon>
        <taxon>Yersiniaceae</taxon>
        <taxon>Gibbsiella</taxon>
    </lineage>
</organism>
<accession>A0ABP7LVK4</accession>
<protein>
    <submittedName>
        <fullName evidence="6">Urea ABC transporter substrate-binding protein</fullName>
    </submittedName>
</protein>
<gene>
    <name evidence="6" type="ORF">GCM10022405_38330</name>
</gene>
<keyword evidence="7" id="KW-1185">Reference proteome</keyword>
<feature type="chain" id="PRO_5047361783" evidence="4">
    <location>
        <begin position="27"/>
        <end position="355"/>
    </location>
</feature>
<evidence type="ECO:0000256" key="2">
    <source>
        <dbReference type="ARBA" id="ARBA00010742"/>
    </source>
</evidence>
<sequence>MIKFCQRLLQGTVLLSALLASLPTLASAKPSFKLCWSVYVGWMPWDYAQQHGIVKKWADKYGIDIQFVQINDYIESVNQYTAGSFDGCTMTNMDALTIPAAGGVDSTALIVGDYSNGNDGILIKGQGDMTALKGQPINLVELSVSHYLLARALEKAGMSEKDVQVVNTADADLVSAFSTPSVKAIVTWNPLLAAAKQQPDSHLLFSSAQIPGEILDLLVVNRATLQKHPELGKALTGAWYETLRTMAGDGAEAVAARSQMAQASGTDLAGFDQQLAATHLFSTPQQALAFTQSAQLKTTMQAVAEFSFRHGLLGDNAPSADVVGISTPAGTWGNAGNVKLHFDDSYLKLAAANQL</sequence>
<proteinExistence type="inferred from homology"/>
<dbReference type="NCBIfam" id="TIGR03427">
    <property type="entry name" value="ABC_peri_uca"/>
    <property type="match status" value="1"/>
</dbReference>
<dbReference type="SUPFAM" id="SSF53850">
    <property type="entry name" value="Periplasmic binding protein-like II"/>
    <property type="match status" value="1"/>
</dbReference>
<dbReference type="InterPro" id="IPR017793">
    <property type="entry name" value="ABC_transptr_urea-assoc_sub-bd"/>
</dbReference>
<evidence type="ECO:0000256" key="1">
    <source>
        <dbReference type="ARBA" id="ARBA00004418"/>
    </source>
</evidence>
<evidence type="ECO:0000259" key="5">
    <source>
        <dbReference type="Pfam" id="PF09084"/>
    </source>
</evidence>
<comment type="similarity">
    <text evidence="2">Belongs to the bacterial solute-binding protein SsuA/TauA family.</text>
</comment>
<dbReference type="Proteomes" id="UP001499994">
    <property type="component" value="Unassembled WGS sequence"/>
</dbReference>
<dbReference type="EMBL" id="BAABDG010000009">
    <property type="protein sequence ID" value="GAA3909551.1"/>
    <property type="molecule type" value="Genomic_DNA"/>
</dbReference>
<evidence type="ECO:0000313" key="6">
    <source>
        <dbReference type="EMBL" id="GAA3909551.1"/>
    </source>
</evidence>
<comment type="caution">
    <text evidence="6">The sequence shown here is derived from an EMBL/GenBank/DDBJ whole genome shotgun (WGS) entry which is preliminary data.</text>
</comment>
<feature type="signal peptide" evidence="4">
    <location>
        <begin position="1"/>
        <end position="26"/>
    </location>
</feature>
<dbReference type="Gene3D" id="3.40.190.10">
    <property type="entry name" value="Periplasmic binding protein-like II"/>
    <property type="match status" value="2"/>
</dbReference>
<dbReference type="InterPro" id="IPR015168">
    <property type="entry name" value="SsuA/THI5"/>
</dbReference>